<dbReference type="UniPathway" id="UPA00148"/>
<dbReference type="AlphaFoldDB" id="A0A6P1DSQ6"/>
<dbReference type="EC" id="1.3.1.106" evidence="4"/>
<accession>A0A6P1DSQ6</accession>
<proteinExistence type="predicted"/>
<dbReference type="InterPro" id="IPR003723">
    <property type="entry name" value="Precorrin-6x_reduct"/>
</dbReference>
<evidence type="ECO:0000256" key="1">
    <source>
        <dbReference type="ARBA" id="ARBA00004953"/>
    </source>
</evidence>
<protein>
    <submittedName>
        <fullName evidence="4">Cobalt-precorrin-6A reductase</fullName>
        <ecNumber evidence="4">1.3.1.106</ecNumber>
    </submittedName>
</protein>
<dbReference type="PANTHER" id="PTHR36925">
    <property type="entry name" value="COBALT-PRECORRIN-6A REDUCTASE"/>
    <property type="match status" value="1"/>
</dbReference>
<comment type="pathway">
    <text evidence="1">Cofactor biosynthesis; adenosylcobalamin biosynthesis.</text>
</comment>
<gene>
    <name evidence="4" type="ORF">G3480_06530</name>
</gene>
<reference evidence="5" key="1">
    <citation type="journal article" date="2020" name="Microbiol. Resour. Announc.">
        <title>Draft Genome Sequences of Thiorhodococcus mannitoliphagus and Thiorhodococcus minor, Purple Sulfur Photosynthetic Bacteria in the Gammaproteobacterial Family Chromatiaceae.</title>
        <authorList>
            <person name="Aviles F.A."/>
            <person name="Meyer T.E."/>
            <person name="Kyndt J.A."/>
        </authorList>
    </citation>
    <scope>NUCLEOTIDE SEQUENCE [LARGE SCALE GENOMIC DNA]</scope>
    <source>
        <strain evidence="5">DSM 18266</strain>
    </source>
</reference>
<evidence type="ECO:0000256" key="3">
    <source>
        <dbReference type="ARBA" id="ARBA00023002"/>
    </source>
</evidence>
<comment type="caution">
    <text evidence="4">The sequence shown here is derived from an EMBL/GenBank/DDBJ whole genome shotgun (WGS) entry which is preliminary data.</text>
</comment>
<evidence type="ECO:0000313" key="5">
    <source>
        <dbReference type="Proteomes" id="UP000471640"/>
    </source>
</evidence>
<evidence type="ECO:0000313" key="4">
    <source>
        <dbReference type="EMBL" id="NEX19971.1"/>
    </source>
</evidence>
<reference evidence="4 5" key="2">
    <citation type="submission" date="2020-02" db="EMBL/GenBank/DDBJ databases">
        <title>Genome sequences of Thiorhodococcus mannitoliphagus and Thiorhodococcus minor, purple sulfur photosynthetic bacteria in the gammaproteobacterial family, Chromatiaceae.</title>
        <authorList>
            <person name="Aviles F.A."/>
            <person name="Meyer T.E."/>
            <person name="Kyndt J.A."/>
        </authorList>
    </citation>
    <scope>NUCLEOTIDE SEQUENCE [LARGE SCALE GENOMIC DNA]</scope>
    <source>
        <strain evidence="4 5">DSM 18266</strain>
    </source>
</reference>
<dbReference type="Proteomes" id="UP000471640">
    <property type="component" value="Unassembled WGS sequence"/>
</dbReference>
<dbReference type="RefSeq" id="WP_164652915.1">
    <property type="nucleotide sequence ID" value="NZ_JAAIJR010000019.1"/>
</dbReference>
<keyword evidence="3 4" id="KW-0560">Oxidoreductase</keyword>
<dbReference type="GO" id="GO:0016994">
    <property type="term" value="F:precorrin-6A reductase activity"/>
    <property type="evidence" value="ECO:0007669"/>
    <property type="project" value="InterPro"/>
</dbReference>
<dbReference type="EMBL" id="JAAIJR010000019">
    <property type="protein sequence ID" value="NEX19971.1"/>
    <property type="molecule type" value="Genomic_DNA"/>
</dbReference>
<organism evidence="4 5">
    <name type="scientific">Thiorhodococcus mannitoliphagus</name>
    <dbReference type="NCBI Taxonomy" id="329406"/>
    <lineage>
        <taxon>Bacteria</taxon>
        <taxon>Pseudomonadati</taxon>
        <taxon>Pseudomonadota</taxon>
        <taxon>Gammaproteobacteria</taxon>
        <taxon>Chromatiales</taxon>
        <taxon>Chromatiaceae</taxon>
        <taxon>Thiorhodococcus</taxon>
    </lineage>
</organism>
<sequence>MTSRILILGGTTEAYGLADALATTPTLSVMTSLAGRTANPRLAAGETRIGGFGGVPGLTKYLRDEGIQAVVDATHPFASGMGWNAAEACRLEGVPLLRLERPAWVATPGDLWSPVNDWDAAIDALRETAAKRVFLAVGRQELTPFARLDDIWFLIRVVTPPDPMPPFRLSELLLSRGPFDLERERRLLDAQRIDTIVCKNSGGEATADKLVAARERGIRVIMRERPKRPQVPLARNVTETLAWIERTLRRR</sequence>
<dbReference type="NCBIfam" id="NF005968">
    <property type="entry name" value="PRK08057.1-2"/>
    <property type="match status" value="1"/>
</dbReference>
<dbReference type="GO" id="GO:0009236">
    <property type="term" value="P:cobalamin biosynthetic process"/>
    <property type="evidence" value="ECO:0007669"/>
    <property type="project" value="UniProtKB-UniPathway"/>
</dbReference>
<evidence type="ECO:0000256" key="2">
    <source>
        <dbReference type="ARBA" id="ARBA00022573"/>
    </source>
</evidence>
<keyword evidence="2" id="KW-0169">Cobalamin biosynthesis</keyword>
<dbReference type="PROSITE" id="PS51014">
    <property type="entry name" value="COBK_CBIJ"/>
    <property type="match status" value="1"/>
</dbReference>
<dbReference type="Pfam" id="PF02571">
    <property type="entry name" value="CbiJ"/>
    <property type="match status" value="1"/>
</dbReference>
<dbReference type="NCBIfam" id="TIGR00715">
    <property type="entry name" value="precor6x_red"/>
    <property type="match status" value="1"/>
</dbReference>
<name>A0A6P1DSQ6_9GAMM</name>
<keyword evidence="5" id="KW-1185">Reference proteome</keyword>
<dbReference type="PANTHER" id="PTHR36925:SF1">
    <property type="entry name" value="COBALT-PRECORRIN-6A REDUCTASE"/>
    <property type="match status" value="1"/>
</dbReference>